<dbReference type="InterPro" id="IPR044855">
    <property type="entry name" value="CoA-Trfase_III_dom3_sf"/>
</dbReference>
<reference evidence="3 4" key="1">
    <citation type="submission" date="2020-04" db="EMBL/GenBank/DDBJ databases">
        <authorList>
            <person name="Klaysubun C."/>
            <person name="Duangmal K."/>
            <person name="Lipun K."/>
        </authorList>
    </citation>
    <scope>NUCLEOTIDE SEQUENCE [LARGE SCALE GENOMIC DNA]</scope>
    <source>
        <strain evidence="3 4">K10HN5</strain>
    </source>
</reference>
<protein>
    <submittedName>
        <fullName evidence="3">CoA transferase</fullName>
    </submittedName>
</protein>
<dbReference type="GO" id="GO:0016740">
    <property type="term" value="F:transferase activity"/>
    <property type="evidence" value="ECO:0007669"/>
    <property type="project" value="UniProtKB-KW"/>
</dbReference>
<dbReference type="Gene3D" id="3.40.50.10540">
    <property type="entry name" value="Crotonobetainyl-coa:carnitine coa-transferase, domain 1"/>
    <property type="match status" value="1"/>
</dbReference>
<dbReference type="RefSeq" id="WP_169380266.1">
    <property type="nucleotide sequence ID" value="NZ_JAAXLA010000007.1"/>
</dbReference>
<evidence type="ECO:0000256" key="2">
    <source>
        <dbReference type="ARBA" id="ARBA00022679"/>
    </source>
</evidence>
<dbReference type="PANTHER" id="PTHR48228">
    <property type="entry name" value="SUCCINYL-COA--D-CITRAMALATE COA-TRANSFERASE"/>
    <property type="match status" value="1"/>
</dbReference>
<keyword evidence="2 3" id="KW-0808">Transferase</keyword>
<evidence type="ECO:0000256" key="1">
    <source>
        <dbReference type="ARBA" id="ARBA00008383"/>
    </source>
</evidence>
<dbReference type="Pfam" id="PF02515">
    <property type="entry name" value="CoA_transf_3"/>
    <property type="match status" value="1"/>
</dbReference>
<dbReference type="InterPro" id="IPR023606">
    <property type="entry name" value="CoA-Trfase_III_dom_1_sf"/>
</dbReference>
<dbReference type="Proteomes" id="UP000820669">
    <property type="component" value="Unassembled WGS sequence"/>
</dbReference>
<gene>
    <name evidence="3" type="ORF">HF526_06065</name>
</gene>
<keyword evidence="4" id="KW-1185">Reference proteome</keyword>
<sequence length="398" mass="42858">MSEGPLSGIRVIDAATLAAGPLVATWLGEFGAEVIKVEQPDGGDPLRQWGAQKDGIGLMWKSLGRNKKSVTLNLRKAPGRDLLRDLVRHADVLVMNLRPSTLSRWGLDHPCLATVNPRLVMLHVSGFGAGGPKSDRPGFGTLGEAMSGFAHLTGQPDGPPTLPSFMLADGVAALTATYAVMMALYHRDVHGGDGQLIDVNLIEPLARLIEQPVLSYDQLGIVPGRTGNRWDISAPRNTYRTKDGHWLAMSGSAPTIAMRALRAVGRADLTTDPRFAEAQQRLRHAAEIDRVMAEWIGERTLDDAVAAFEEAEVAAAPIYDAAQLLADPQLQARGVYTAHPDPDLGSMRVQGPVPRFSATPGRVEHLGPALGEHNDEIYGGLLGLDDDRRRRLTDDGVI</sequence>
<dbReference type="SUPFAM" id="SSF89796">
    <property type="entry name" value="CoA-transferase family III (CaiB/BaiF)"/>
    <property type="match status" value="1"/>
</dbReference>
<dbReference type="InterPro" id="IPR003673">
    <property type="entry name" value="CoA-Trfase_fam_III"/>
</dbReference>
<comment type="caution">
    <text evidence="3">The sequence shown here is derived from an EMBL/GenBank/DDBJ whole genome shotgun (WGS) entry which is preliminary data.</text>
</comment>
<organism evidence="3 4">
    <name type="scientific">Pseudonocardia acidicola</name>
    <dbReference type="NCBI Taxonomy" id="2724939"/>
    <lineage>
        <taxon>Bacteria</taxon>
        <taxon>Bacillati</taxon>
        <taxon>Actinomycetota</taxon>
        <taxon>Actinomycetes</taxon>
        <taxon>Pseudonocardiales</taxon>
        <taxon>Pseudonocardiaceae</taxon>
        <taxon>Pseudonocardia</taxon>
    </lineage>
</organism>
<evidence type="ECO:0000313" key="3">
    <source>
        <dbReference type="EMBL" id="NMH96883.1"/>
    </source>
</evidence>
<dbReference type="PANTHER" id="PTHR48228:SF6">
    <property type="entry name" value="L-CARNITINE COA-TRANSFERASE"/>
    <property type="match status" value="1"/>
</dbReference>
<comment type="similarity">
    <text evidence="1">Belongs to the CoA-transferase III family.</text>
</comment>
<evidence type="ECO:0000313" key="4">
    <source>
        <dbReference type="Proteomes" id="UP000820669"/>
    </source>
</evidence>
<dbReference type="Gene3D" id="3.30.1540.10">
    <property type="entry name" value="formyl-coa transferase, domain 3"/>
    <property type="match status" value="1"/>
</dbReference>
<name>A0ABX1S9P1_9PSEU</name>
<proteinExistence type="inferred from homology"/>
<dbReference type="EMBL" id="JAAXLA010000007">
    <property type="protein sequence ID" value="NMH96883.1"/>
    <property type="molecule type" value="Genomic_DNA"/>
</dbReference>
<accession>A0ABX1S9P1</accession>
<dbReference type="InterPro" id="IPR050509">
    <property type="entry name" value="CoA-transferase_III"/>
</dbReference>